<dbReference type="PANTHER" id="PTHR46558">
    <property type="entry name" value="TRACRIPTIONAL REGULATORY PROTEIN-RELATED-RELATED"/>
    <property type="match status" value="1"/>
</dbReference>
<gene>
    <name evidence="4" type="ORF">EGH73_05815</name>
</gene>
<dbReference type="SUPFAM" id="SSF47413">
    <property type="entry name" value="lambda repressor-like DNA-binding domains"/>
    <property type="match status" value="1"/>
</dbReference>
<accession>A0A3N0X976</accession>
<dbReference type="GO" id="GO:0003677">
    <property type="term" value="F:DNA binding"/>
    <property type="evidence" value="ECO:0007669"/>
    <property type="project" value="UniProtKB-KW"/>
</dbReference>
<keyword evidence="2" id="KW-0175">Coiled coil</keyword>
<keyword evidence="1" id="KW-0238">DNA-binding</keyword>
<dbReference type="AlphaFoldDB" id="A0A3N0X976"/>
<evidence type="ECO:0000256" key="1">
    <source>
        <dbReference type="ARBA" id="ARBA00023125"/>
    </source>
</evidence>
<evidence type="ECO:0000313" key="5">
    <source>
        <dbReference type="Proteomes" id="UP000267623"/>
    </source>
</evidence>
<dbReference type="Gene3D" id="1.10.260.40">
    <property type="entry name" value="lambda repressor-like DNA-binding domains"/>
    <property type="match status" value="1"/>
</dbReference>
<dbReference type="SMART" id="SM00530">
    <property type="entry name" value="HTH_XRE"/>
    <property type="match status" value="1"/>
</dbReference>
<dbReference type="PROSITE" id="PS50943">
    <property type="entry name" value="HTH_CROC1"/>
    <property type="match status" value="1"/>
</dbReference>
<dbReference type="Proteomes" id="UP000267623">
    <property type="component" value="Unassembled WGS sequence"/>
</dbReference>
<evidence type="ECO:0000259" key="3">
    <source>
        <dbReference type="PROSITE" id="PS50943"/>
    </source>
</evidence>
<dbReference type="EMBL" id="RJTU01000039">
    <property type="protein sequence ID" value="ROI13890.1"/>
    <property type="molecule type" value="Genomic_DNA"/>
</dbReference>
<comment type="caution">
    <text evidence="4">The sequence shown here is derived from an EMBL/GenBank/DDBJ whole genome shotgun (WGS) entry which is preliminary data.</text>
</comment>
<organism evidence="4 5">
    <name type="scientific">Epilithonimonas hominis</name>
    <dbReference type="NCBI Taxonomy" id="420404"/>
    <lineage>
        <taxon>Bacteria</taxon>
        <taxon>Pseudomonadati</taxon>
        <taxon>Bacteroidota</taxon>
        <taxon>Flavobacteriia</taxon>
        <taxon>Flavobacteriales</taxon>
        <taxon>Weeksellaceae</taxon>
        <taxon>Chryseobacterium group</taxon>
        <taxon>Epilithonimonas</taxon>
    </lineage>
</organism>
<dbReference type="CDD" id="cd00093">
    <property type="entry name" value="HTH_XRE"/>
    <property type="match status" value="1"/>
</dbReference>
<feature type="domain" description="HTH cro/C1-type" evidence="3">
    <location>
        <begin position="7"/>
        <end position="61"/>
    </location>
</feature>
<dbReference type="PANTHER" id="PTHR46558:SF4">
    <property type="entry name" value="DNA-BIDING PHAGE PROTEIN"/>
    <property type="match status" value="1"/>
</dbReference>
<proteinExistence type="predicted"/>
<dbReference type="InterPro" id="IPR010982">
    <property type="entry name" value="Lambda_DNA-bd_dom_sf"/>
</dbReference>
<name>A0A3N0X976_9FLAO</name>
<dbReference type="InterPro" id="IPR001387">
    <property type="entry name" value="Cro/C1-type_HTH"/>
</dbReference>
<evidence type="ECO:0000256" key="2">
    <source>
        <dbReference type="SAM" id="Coils"/>
    </source>
</evidence>
<feature type="coiled-coil region" evidence="2">
    <location>
        <begin position="68"/>
        <end position="95"/>
    </location>
</feature>
<dbReference type="RefSeq" id="WP_123281072.1">
    <property type="nucleotide sequence ID" value="NZ_RJTU01000039.1"/>
</dbReference>
<dbReference type="Pfam" id="PF01381">
    <property type="entry name" value="HTH_3"/>
    <property type="match status" value="1"/>
</dbReference>
<protein>
    <submittedName>
        <fullName evidence="4">XRE family transcriptional regulator</fullName>
    </submittedName>
</protein>
<reference evidence="5" key="1">
    <citation type="submission" date="2018-11" db="EMBL/GenBank/DDBJ databases">
        <title>Proposal to divide the Flavobacteriaceae and reorganize its genera based on Amino Acid Identity values calculated from whole genome sequences.</title>
        <authorList>
            <person name="Nicholson A.C."/>
            <person name="Gulvik C.A."/>
            <person name="Whitney A.M."/>
            <person name="Humrighouse B.W."/>
            <person name="Bell M."/>
            <person name="Holmes B."/>
            <person name="Steigerwalt A."/>
            <person name="Villarma A."/>
            <person name="Sheth M."/>
            <person name="Batra D."/>
            <person name="Pryor J."/>
            <person name="Bernardet J.-F."/>
            <person name="Hugo C."/>
            <person name="Kampfer P."/>
            <person name="Newman J."/>
            <person name="Mcquiston J.R."/>
        </authorList>
    </citation>
    <scope>NUCLEOTIDE SEQUENCE [LARGE SCALE GENOMIC DNA]</scope>
    <source>
        <strain evidence="5">DSM 22165</strain>
    </source>
</reference>
<evidence type="ECO:0000313" key="4">
    <source>
        <dbReference type="EMBL" id="ROI13890.1"/>
    </source>
</evidence>
<reference evidence="5" key="2">
    <citation type="submission" date="2018-11" db="EMBL/GenBank/DDBJ databases">
        <title>Proposal to divide the Flavobacteriaceae and reorganize its genera based on Amino Acid Identity values calculated from whole genome sequences.</title>
        <authorList>
            <person name="Nicholson A.C."/>
            <person name="Gulvik C.A."/>
            <person name="Whitney A.M."/>
            <person name="Humrighouse B.W."/>
            <person name="Bell M."/>
            <person name="Holmes B."/>
            <person name="Steigerwalt A."/>
            <person name="Villarma A."/>
            <person name="Sheth M."/>
            <person name="Batra D."/>
            <person name="Pryor J."/>
            <person name="Bernardet J.-F."/>
            <person name="Hugo C."/>
            <person name="Kampfer P."/>
            <person name="Newman J."/>
            <person name="Mcquiston J."/>
        </authorList>
    </citation>
    <scope>NUCLEOTIDE SEQUENCE [LARGE SCALE GENOMIC DNA]</scope>
    <source>
        <strain evidence="5">DSM 22165</strain>
    </source>
</reference>
<sequence>MKINEKIKQLRALSSYSQAYVAEKLFISQRAYSDIENGKTKIDIDRLKDIAKLFDTSILDILTTSQNQEIYLQKIKHLESEVELLKERLNKEANH</sequence>